<dbReference type="Gene3D" id="3.40.50.150">
    <property type="entry name" value="Vaccinia Virus protein VP39"/>
    <property type="match status" value="1"/>
</dbReference>
<keyword evidence="1" id="KW-0808">Transferase</keyword>
<dbReference type="Proteomes" id="UP000657006">
    <property type="component" value="Unassembled WGS sequence"/>
</dbReference>
<dbReference type="RefSeq" id="WP_177717648.1">
    <property type="nucleotide sequence ID" value="NZ_JACRSQ010000006.1"/>
</dbReference>
<dbReference type="GO" id="GO:0032259">
    <property type="term" value="P:methylation"/>
    <property type="evidence" value="ECO:0007669"/>
    <property type="project" value="UniProtKB-KW"/>
</dbReference>
<proteinExistence type="predicted"/>
<dbReference type="GO" id="GO:0008168">
    <property type="term" value="F:methyltransferase activity"/>
    <property type="evidence" value="ECO:0007669"/>
    <property type="project" value="UniProtKB-KW"/>
</dbReference>
<reference evidence="1" key="1">
    <citation type="submission" date="2020-08" db="EMBL/GenBank/DDBJ databases">
        <title>Genome public.</title>
        <authorList>
            <person name="Liu C."/>
            <person name="Sun Q."/>
        </authorList>
    </citation>
    <scope>NUCLEOTIDE SEQUENCE</scope>
    <source>
        <strain evidence="1">NSJ-32</strain>
    </source>
</reference>
<dbReference type="InterPro" id="IPR029063">
    <property type="entry name" value="SAM-dependent_MTases_sf"/>
</dbReference>
<evidence type="ECO:0000313" key="1">
    <source>
        <dbReference type="EMBL" id="MBC8543018.1"/>
    </source>
</evidence>
<keyword evidence="2" id="KW-1185">Reference proteome</keyword>
<protein>
    <submittedName>
        <fullName evidence="1">Class I SAM-dependent methyltransferase</fullName>
    </submittedName>
</protein>
<keyword evidence="1" id="KW-0489">Methyltransferase</keyword>
<organism evidence="1 2">
    <name type="scientific">Bianquea renquensis</name>
    <dbReference type="NCBI Taxonomy" id="2763661"/>
    <lineage>
        <taxon>Bacteria</taxon>
        <taxon>Bacillati</taxon>
        <taxon>Bacillota</taxon>
        <taxon>Clostridia</taxon>
        <taxon>Eubacteriales</taxon>
        <taxon>Bianqueaceae</taxon>
        <taxon>Bianquea</taxon>
    </lineage>
</organism>
<sequence length="192" mass="20685">MIISSHITGQLHTMLEPHIQKGGVYVDATAGGGRDTLFLASHVGAAGKIYAFDIQGEALVQTRARLLTHEVTASVDLILDSHAKLDAYVKAPIDGMMFNLGYLPGGDPTVVTRGESTCEALDKALALLKKGGFISLLCYTGHPGGMDEYRAVSAYASRLDRHMAQVVEMRWSNSPQSPPVLILIEKSISYPM</sequence>
<comment type="caution">
    <text evidence="1">The sequence shown here is derived from an EMBL/GenBank/DDBJ whole genome shotgun (WGS) entry which is preliminary data.</text>
</comment>
<dbReference type="SUPFAM" id="SSF53335">
    <property type="entry name" value="S-adenosyl-L-methionine-dependent methyltransferases"/>
    <property type="match status" value="1"/>
</dbReference>
<dbReference type="PANTHER" id="PTHR35276:SF1">
    <property type="entry name" value="TRNA (MNM(5)S(2)U34)-METHYLTRANSFERASE, CHLOROPLASTIC"/>
    <property type="match status" value="1"/>
</dbReference>
<dbReference type="InterPro" id="IPR010719">
    <property type="entry name" value="MnmM_MeTrfase"/>
</dbReference>
<name>A0A926I116_9FIRM</name>
<dbReference type="PANTHER" id="PTHR35276">
    <property type="entry name" value="S-ADENOSYL-L-METHIONINE-DEPENDENT METHYLTRANSFERASES SUPERFAMILY PROTEIN"/>
    <property type="match status" value="1"/>
</dbReference>
<accession>A0A926I116</accession>
<dbReference type="Pfam" id="PF06962">
    <property type="entry name" value="rRNA_methylase"/>
    <property type="match status" value="1"/>
</dbReference>
<gene>
    <name evidence="1" type="ORF">H8730_05620</name>
</gene>
<dbReference type="AlphaFoldDB" id="A0A926I116"/>
<dbReference type="EMBL" id="JACRSQ010000006">
    <property type="protein sequence ID" value="MBC8543018.1"/>
    <property type="molecule type" value="Genomic_DNA"/>
</dbReference>
<evidence type="ECO:0000313" key="2">
    <source>
        <dbReference type="Proteomes" id="UP000657006"/>
    </source>
</evidence>